<organism evidence="2 3">
    <name type="scientific">Suillus discolor</name>
    <dbReference type="NCBI Taxonomy" id="1912936"/>
    <lineage>
        <taxon>Eukaryota</taxon>
        <taxon>Fungi</taxon>
        <taxon>Dikarya</taxon>
        <taxon>Basidiomycota</taxon>
        <taxon>Agaricomycotina</taxon>
        <taxon>Agaricomycetes</taxon>
        <taxon>Agaricomycetidae</taxon>
        <taxon>Boletales</taxon>
        <taxon>Suillineae</taxon>
        <taxon>Suillaceae</taxon>
        <taxon>Suillus</taxon>
    </lineage>
</organism>
<accession>A0A9P7FAA6</accession>
<dbReference type="Proteomes" id="UP000823399">
    <property type="component" value="Unassembled WGS sequence"/>
</dbReference>
<dbReference type="RefSeq" id="XP_041295146.1">
    <property type="nucleotide sequence ID" value="XM_041441218.1"/>
</dbReference>
<dbReference type="OrthoDB" id="2690964at2759"/>
<dbReference type="EMBL" id="JABBWM010000015">
    <property type="protein sequence ID" value="KAG2112215.1"/>
    <property type="molecule type" value="Genomic_DNA"/>
</dbReference>
<evidence type="ECO:0000256" key="1">
    <source>
        <dbReference type="SAM" id="MobiDB-lite"/>
    </source>
</evidence>
<feature type="region of interest" description="Disordered" evidence="1">
    <location>
        <begin position="139"/>
        <end position="199"/>
    </location>
</feature>
<keyword evidence="3" id="KW-1185">Reference proteome</keyword>
<gene>
    <name evidence="2" type="ORF">F5147DRAFT_771279</name>
</gene>
<name>A0A9P7FAA6_9AGAM</name>
<sequence length="256" mass="28624">MILILTELTLYYFDYICECRISSNLRHAISSNLEGPIPNWADKVATQTQLKPCVPPSIQASARIAQHQLADSNLDLDDEPEEYSELTPTMQRGKNIVHVKEKPKLTLRGKKHSFQNVEHSAEELNVAKEFNAAEEFKMQQNPDAAEDPNTAEGFEEDEETAKDEGHASVAQHTSSMSVDVSNQKTTRQHTKGEGKSNTKVEAQVKTEVEAPANIHLKIRKGKAKNSNLPSGFLKNGVWRSKFIPCLMFWVGNSNHA</sequence>
<evidence type="ECO:0000313" key="3">
    <source>
        <dbReference type="Proteomes" id="UP000823399"/>
    </source>
</evidence>
<evidence type="ECO:0000313" key="2">
    <source>
        <dbReference type="EMBL" id="KAG2112215.1"/>
    </source>
</evidence>
<dbReference type="GeneID" id="64703477"/>
<feature type="compositionally biased region" description="Basic and acidic residues" evidence="1">
    <location>
        <begin position="190"/>
        <end position="199"/>
    </location>
</feature>
<feature type="compositionally biased region" description="Polar residues" evidence="1">
    <location>
        <begin position="170"/>
        <end position="185"/>
    </location>
</feature>
<reference evidence="2" key="1">
    <citation type="journal article" date="2020" name="New Phytol.">
        <title>Comparative genomics reveals dynamic genome evolution in host specialist ectomycorrhizal fungi.</title>
        <authorList>
            <person name="Lofgren L.A."/>
            <person name="Nguyen N.H."/>
            <person name="Vilgalys R."/>
            <person name="Ruytinx J."/>
            <person name="Liao H.L."/>
            <person name="Branco S."/>
            <person name="Kuo A."/>
            <person name="LaButti K."/>
            <person name="Lipzen A."/>
            <person name="Andreopoulos W."/>
            <person name="Pangilinan J."/>
            <person name="Riley R."/>
            <person name="Hundley H."/>
            <person name="Na H."/>
            <person name="Barry K."/>
            <person name="Grigoriev I.V."/>
            <person name="Stajich J.E."/>
            <person name="Kennedy P.G."/>
        </authorList>
    </citation>
    <scope>NUCLEOTIDE SEQUENCE</scope>
    <source>
        <strain evidence="2">FC423</strain>
    </source>
</reference>
<dbReference type="AlphaFoldDB" id="A0A9P7FAA6"/>
<comment type="caution">
    <text evidence="2">The sequence shown here is derived from an EMBL/GenBank/DDBJ whole genome shotgun (WGS) entry which is preliminary data.</text>
</comment>
<proteinExistence type="predicted"/>
<protein>
    <submittedName>
        <fullName evidence="2">Uncharacterized protein</fullName>
    </submittedName>
</protein>